<dbReference type="EC" id="3.1.26.4" evidence="3"/>
<evidence type="ECO:0000313" key="9">
    <source>
        <dbReference type="EMBL" id="KOC62691.1"/>
    </source>
</evidence>
<evidence type="ECO:0000256" key="1">
    <source>
        <dbReference type="ARBA" id="ARBA00000077"/>
    </source>
</evidence>
<evidence type="ECO:0000256" key="7">
    <source>
        <dbReference type="ARBA" id="ARBA00022801"/>
    </source>
</evidence>
<evidence type="ECO:0000256" key="5">
    <source>
        <dbReference type="ARBA" id="ARBA00022723"/>
    </source>
</evidence>
<protein>
    <recommendedName>
        <fullName evidence="3">ribonuclease H</fullName>
        <ecNumber evidence="3">3.1.26.4</ecNumber>
    </recommendedName>
</protein>
<dbReference type="STRING" id="597456.A0A0L7QVW5"/>
<organism evidence="9 10">
    <name type="scientific">Habropoda laboriosa</name>
    <dbReference type="NCBI Taxonomy" id="597456"/>
    <lineage>
        <taxon>Eukaryota</taxon>
        <taxon>Metazoa</taxon>
        <taxon>Ecdysozoa</taxon>
        <taxon>Arthropoda</taxon>
        <taxon>Hexapoda</taxon>
        <taxon>Insecta</taxon>
        <taxon>Pterygota</taxon>
        <taxon>Neoptera</taxon>
        <taxon>Endopterygota</taxon>
        <taxon>Hymenoptera</taxon>
        <taxon>Apocrita</taxon>
        <taxon>Aculeata</taxon>
        <taxon>Apoidea</taxon>
        <taxon>Anthophila</taxon>
        <taxon>Apidae</taxon>
        <taxon>Habropoda</taxon>
    </lineage>
</organism>
<accession>A0A0L7QVW5</accession>
<dbReference type="PROSITE" id="PS50879">
    <property type="entry name" value="RNASE_H_1"/>
    <property type="match status" value="1"/>
</dbReference>
<dbReference type="InterPro" id="IPR012337">
    <property type="entry name" value="RNaseH-like_sf"/>
</dbReference>
<dbReference type="GO" id="GO:0004523">
    <property type="term" value="F:RNA-DNA hybrid ribonuclease activity"/>
    <property type="evidence" value="ECO:0007669"/>
    <property type="project" value="UniProtKB-EC"/>
</dbReference>
<feature type="domain" description="RNase H type-1" evidence="8">
    <location>
        <begin position="1"/>
        <end position="116"/>
    </location>
</feature>
<dbReference type="InterPro" id="IPR002156">
    <property type="entry name" value="RNaseH_domain"/>
</dbReference>
<comment type="similarity">
    <text evidence="2">Belongs to the RNase H family.</text>
</comment>
<dbReference type="InterPro" id="IPR036397">
    <property type="entry name" value="RNaseH_sf"/>
</dbReference>
<dbReference type="PANTHER" id="PTHR10642">
    <property type="entry name" value="RIBONUCLEASE H1"/>
    <property type="match status" value="1"/>
</dbReference>
<gene>
    <name evidence="9" type="ORF">WH47_05250</name>
</gene>
<dbReference type="SUPFAM" id="SSF53098">
    <property type="entry name" value="Ribonuclease H-like"/>
    <property type="match status" value="1"/>
</dbReference>
<evidence type="ECO:0000256" key="3">
    <source>
        <dbReference type="ARBA" id="ARBA00012180"/>
    </source>
</evidence>
<evidence type="ECO:0000256" key="6">
    <source>
        <dbReference type="ARBA" id="ARBA00022759"/>
    </source>
</evidence>
<dbReference type="GO" id="GO:0003676">
    <property type="term" value="F:nucleic acid binding"/>
    <property type="evidence" value="ECO:0007669"/>
    <property type="project" value="InterPro"/>
</dbReference>
<evidence type="ECO:0000256" key="4">
    <source>
        <dbReference type="ARBA" id="ARBA00022722"/>
    </source>
</evidence>
<keyword evidence="6" id="KW-0255">Endonuclease</keyword>
<keyword evidence="5" id="KW-0479">Metal-binding</keyword>
<name>A0A0L7QVW5_9HYME</name>
<dbReference type="InterPro" id="IPR050092">
    <property type="entry name" value="RNase_H"/>
</dbReference>
<comment type="catalytic activity">
    <reaction evidence="1">
        <text>Endonucleolytic cleavage to 5'-phosphomonoester.</text>
        <dbReference type="EC" id="3.1.26.4"/>
    </reaction>
</comment>
<evidence type="ECO:0000256" key="2">
    <source>
        <dbReference type="ARBA" id="ARBA00005300"/>
    </source>
</evidence>
<dbReference type="GO" id="GO:0046872">
    <property type="term" value="F:metal ion binding"/>
    <property type="evidence" value="ECO:0007669"/>
    <property type="project" value="UniProtKB-KW"/>
</dbReference>
<dbReference type="CDD" id="cd09276">
    <property type="entry name" value="Rnase_HI_RT_non_LTR"/>
    <property type="match status" value="1"/>
</dbReference>
<proteinExistence type="inferred from homology"/>
<dbReference type="Pfam" id="PF00075">
    <property type="entry name" value="RNase_H"/>
    <property type="match status" value="1"/>
</dbReference>
<evidence type="ECO:0000259" key="8">
    <source>
        <dbReference type="PROSITE" id="PS50879"/>
    </source>
</evidence>
<dbReference type="EMBL" id="KQ414723">
    <property type="protein sequence ID" value="KOC62691.1"/>
    <property type="molecule type" value="Genomic_DNA"/>
</dbReference>
<dbReference type="Proteomes" id="UP000053825">
    <property type="component" value="Unassembled WGS sequence"/>
</dbReference>
<feature type="non-terminal residue" evidence="9">
    <location>
        <position position="1"/>
    </location>
</feature>
<evidence type="ECO:0000313" key="10">
    <source>
        <dbReference type="Proteomes" id="UP000053825"/>
    </source>
</evidence>
<sequence>KSKQGTGCAVCTPERDLQFRLPEAFTVFSSEAFAILQALKYIEQKTHNKFIIFSDSKSVVTALQNLETRNTIIRNIIELNAILNCGEKEILYSWIPSHANIEGNEKADSAAKLVSTSTSESNDVPILYQDLQNYLTKAAIESWNEE</sequence>
<reference evidence="9 10" key="1">
    <citation type="submission" date="2015-07" db="EMBL/GenBank/DDBJ databases">
        <title>The genome of Habropoda laboriosa.</title>
        <authorList>
            <person name="Pan H."/>
            <person name="Kapheim K."/>
        </authorList>
    </citation>
    <scope>NUCLEOTIDE SEQUENCE [LARGE SCALE GENOMIC DNA]</scope>
    <source>
        <strain evidence="9">0110345459</strain>
    </source>
</reference>
<keyword evidence="7" id="KW-0378">Hydrolase</keyword>
<dbReference type="GO" id="GO:0043137">
    <property type="term" value="P:DNA replication, removal of RNA primer"/>
    <property type="evidence" value="ECO:0007669"/>
    <property type="project" value="TreeGrafter"/>
</dbReference>
<dbReference type="Gene3D" id="3.30.420.10">
    <property type="entry name" value="Ribonuclease H-like superfamily/Ribonuclease H"/>
    <property type="match status" value="1"/>
</dbReference>
<dbReference type="PANTHER" id="PTHR10642:SF26">
    <property type="entry name" value="RIBONUCLEASE H1"/>
    <property type="match status" value="1"/>
</dbReference>
<keyword evidence="4" id="KW-0540">Nuclease</keyword>
<dbReference type="AlphaFoldDB" id="A0A0L7QVW5"/>
<keyword evidence="10" id="KW-1185">Reference proteome</keyword>